<dbReference type="SUPFAM" id="SSF53187">
    <property type="entry name" value="Zn-dependent exopeptidases"/>
    <property type="match status" value="1"/>
</dbReference>
<dbReference type="Gene3D" id="3.40.630.10">
    <property type="entry name" value="Zn peptidases"/>
    <property type="match status" value="1"/>
</dbReference>
<dbReference type="PANTHER" id="PTHR11705">
    <property type="entry name" value="PROTEASE FAMILY M14 CARBOXYPEPTIDASE A,B"/>
    <property type="match status" value="1"/>
</dbReference>
<evidence type="ECO:0000256" key="2">
    <source>
        <dbReference type="ARBA" id="ARBA00005988"/>
    </source>
</evidence>
<dbReference type="SUPFAM" id="SSF54897">
    <property type="entry name" value="Protease propeptides/inhibitors"/>
    <property type="match status" value="1"/>
</dbReference>
<evidence type="ECO:0000256" key="3">
    <source>
        <dbReference type="ARBA" id="ARBA00022645"/>
    </source>
</evidence>
<keyword evidence="7" id="KW-0378">Hydrolase</keyword>
<dbReference type="PROSITE" id="PS52035">
    <property type="entry name" value="PEPTIDASE_M14"/>
    <property type="match status" value="1"/>
</dbReference>
<keyword evidence="9" id="KW-0482">Metalloprotease</keyword>
<dbReference type="InterPro" id="IPR003146">
    <property type="entry name" value="M14A_act_pep"/>
</dbReference>
<evidence type="ECO:0000256" key="12">
    <source>
        <dbReference type="SAM" id="SignalP"/>
    </source>
</evidence>
<gene>
    <name evidence="14" type="ORF">CLODIP_2_CD01259</name>
</gene>
<proteinExistence type="inferred from homology"/>
<keyword evidence="10" id="KW-1015">Disulfide bond</keyword>
<evidence type="ECO:0000259" key="13">
    <source>
        <dbReference type="PROSITE" id="PS52035"/>
    </source>
</evidence>
<dbReference type="InterPro" id="IPR036990">
    <property type="entry name" value="M14A-like_propep"/>
</dbReference>
<feature type="chain" id="PRO_5035915308" description="Peptidase M14 domain-containing protein" evidence="12">
    <location>
        <begin position="19"/>
        <end position="456"/>
    </location>
</feature>
<evidence type="ECO:0000256" key="7">
    <source>
        <dbReference type="ARBA" id="ARBA00022801"/>
    </source>
</evidence>
<feature type="active site" description="Proton donor/acceptor" evidence="11">
    <location>
        <position position="419"/>
    </location>
</feature>
<evidence type="ECO:0000256" key="8">
    <source>
        <dbReference type="ARBA" id="ARBA00022833"/>
    </source>
</evidence>
<name>A0A8S1DVC4_9INSE</name>
<dbReference type="PANTHER" id="PTHR11705:SF91">
    <property type="entry name" value="FI01817P-RELATED"/>
    <property type="match status" value="1"/>
</dbReference>
<evidence type="ECO:0000256" key="1">
    <source>
        <dbReference type="ARBA" id="ARBA00001947"/>
    </source>
</evidence>
<dbReference type="Proteomes" id="UP000494165">
    <property type="component" value="Unassembled WGS sequence"/>
</dbReference>
<accession>A0A8S1DVC4</accession>
<comment type="caution">
    <text evidence="14">The sequence shown here is derived from an EMBL/GenBank/DDBJ whole genome shotgun (WGS) entry which is preliminary data.</text>
</comment>
<evidence type="ECO:0000313" key="14">
    <source>
        <dbReference type="EMBL" id="CAB3384918.1"/>
    </source>
</evidence>
<evidence type="ECO:0000256" key="6">
    <source>
        <dbReference type="ARBA" id="ARBA00022729"/>
    </source>
</evidence>
<dbReference type="GO" id="GO:0005615">
    <property type="term" value="C:extracellular space"/>
    <property type="evidence" value="ECO:0007669"/>
    <property type="project" value="TreeGrafter"/>
</dbReference>
<feature type="signal peptide" evidence="12">
    <location>
        <begin position="1"/>
        <end position="18"/>
    </location>
</feature>
<dbReference type="GO" id="GO:0004181">
    <property type="term" value="F:metallocarboxypeptidase activity"/>
    <property type="evidence" value="ECO:0007669"/>
    <property type="project" value="InterPro"/>
</dbReference>
<keyword evidence="3" id="KW-0121">Carboxypeptidase</keyword>
<keyword evidence="5" id="KW-0479">Metal-binding</keyword>
<dbReference type="Gene3D" id="3.30.70.340">
    <property type="entry name" value="Metallocarboxypeptidase-like"/>
    <property type="match status" value="1"/>
</dbReference>
<evidence type="ECO:0000256" key="5">
    <source>
        <dbReference type="ARBA" id="ARBA00022723"/>
    </source>
</evidence>
<dbReference type="Pfam" id="PF00246">
    <property type="entry name" value="Peptidase_M14"/>
    <property type="match status" value="1"/>
</dbReference>
<dbReference type="PRINTS" id="PR00765">
    <property type="entry name" value="CRBOXYPTASEA"/>
</dbReference>
<dbReference type="GO" id="GO:0006508">
    <property type="term" value="P:proteolysis"/>
    <property type="evidence" value="ECO:0007669"/>
    <property type="project" value="UniProtKB-KW"/>
</dbReference>
<dbReference type="OrthoDB" id="3626597at2759"/>
<dbReference type="FunFam" id="3.40.630.10:FF:000001">
    <property type="entry name" value="Carboxypeptidase B"/>
    <property type="match status" value="1"/>
</dbReference>
<evidence type="ECO:0000256" key="4">
    <source>
        <dbReference type="ARBA" id="ARBA00022670"/>
    </source>
</evidence>
<comment type="cofactor">
    <cofactor evidence="1">
        <name>Zn(2+)</name>
        <dbReference type="ChEBI" id="CHEBI:29105"/>
    </cofactor>
</comment>
<dbReference type="EMBL" id="CADEPI010000378">
    <property type="protein sequence ID" value="CAB3384918.1"/>
    <property type="molecule type" value="Genomic_DNA"/>
</dbReference>
<dbReference type="InterPro" id="IPR057246">
    <property type="entry name" value="CARBOXYPEPT_ZN_1"/>
</dbReference>
<keyword evidence="4" id="KW-0645">Protease</keyword>
<keyword evidence="15" id="KW-1185">Reference proteome</keyword>
<evidence type="ECO:0000256" key="9">
    <source>
        <dbReference type="ARBA" id="ARBA00023049"/>
    </source>
</evidence>
<dbReference type="SMART" id="SM00631">
    <property type="entry name" value="Zn_pept"/>
    <property type="match status" value="1"/>
</dbReference>
<protein>
    <recommendedName>
        <fullName evidence="13">Peptidase M14 domain-containing protein</fullName>
    </recommendedName>
</protein>
<dbReference type="PROSITE" id="PS00132">
    <property type="entry name" value="CARBOXYPEPT_ZN_1"/>
    <property type="match status" value="1"/>
</dbReference>
<reference evidence="14 15" key="1">
    <citation type="submission" date="2020-04" db="EMBL/GenBank/DDBJ databases">
        <authorList>
            <person name="Alioto T."/>
            <person name="Alioto T."/>
            <person name="Gomez Garrido J."/>
        </authorList>
    </citation>
    <scope>NUCLEOTIDE SEQUENCE [LARGE SCALE GENOMIC DNA]</scope>
</reference>
<dbReference type="AlphaFoldDB" id="A0A8S1DVC4"/>
<keyword evidence="8" id="KW-0862">Zinc</keyword>
<dbReference type="CDD" id="cd03860">
    <property type="entry name" value="M14_CP_A-B_like"/>
    <property type="match status" value="1"/>
</dbReference>
<sequence>MWSVSLACLLLIILASNAVEISDEFTTEEPSTTPETEAYEETTENVLSGIADNSTEDFTGAQLYSVKLKTAAHKNVFQQLQEQSLIDVWLHVKSKKSSRAEFMVMSSYIPKVLSMLYDAGIQPKIVIPNMQRLIEKEKMEVVTKTNSARAAYKMNWNEYHRYDTIHALLLYYANEYPDTCTLYTIGKTVEDRDIQLLKISSGGEENKPAVFIDGGMHAREWISPAVVTYIIKELVERRGKYRSFINDVDFHVLPIVNVDGYEYSHTRSRLWRKNRASVWGPCSGVDLNRNFGYKWAAYFGTHNFGCSEDYRGTASFSEPESKAIRDYIMFQSKANYKAYLSFHSYGQMILYPYGYASGELPPDADDLERVGKAAANAIQKLSGTIYKSGNSAKLMYRTAGTSDDWAKGEAGIKYSYVIELSDKGRYGFTLPAKFIKPTGADAMEIVKVVANEINQV</sequence>
<organism evidence="14 15">
    <name type="scientific">Cloeon dipterum</name>
    <dbReference type="NCBI Taxonomy" id="197152"/>
    <lineage>
        <taxon>Eukaryota</taxon>
        <taxon>Metazoa</taxon>
        <taxon>Ecdysozoa</taxon>
        <taxon>Arthropoda</taxon>
        <taxon>Hexapoda</taxon>
        <taxon>Insecta</taxon>
        <taxon>Pterygota</taxon>
        <taxon>Palaeoptera</taxon>
        <taxon>Ephemeroptera</taxon>
        <taxon>Pisciforma</taxon>
        <taxon>Baetidae</taxon>
        <taxon>Cloeon</taxon>
    </lineage>
</organism>
<dbReference type="Pfam" id="PF02244">
    <property type="entry name" value="Propep_M14"/>
    <property type="match status" value="1"/>
</dbReference>
<dbReference type="InterPro" id="IPR000834">
    <property type="entry name" value="Peptidase_M14"/>
</dbReference>
<dbReference type="GO" id="GO:0008270">
    <property type="term" value="F:zinc ion binding"/>
    <property type="evidence" value="ECO:0007669"/>
    <property type="project" value="InterPro"/>
</dbReference>
<evidence type="ECO:0000313" key="15">
    <source>
        <dbReference type="Proteomes" id="UP000494165"/>
    </source>
</evidence>
<evidence type="ECO:0000256" key="11">
    <source>
        <dbReference type="PROSITE-ProRule" id="PRU01379"/>
    </source>
</evidence>
<comment type="similarity">
    <text evidence="2 11">Belongs to the peptidase M14 family.</text>
</comment>
<keyword evidence="6 12" id="KW-0732">Signal</keyword>
<evidence type="ECO:0000256" key="10">
    <source>
        <dbReference type="ARBA" id="ARBA00023157"/>
    </source>
</evidence>
<feature type="domain" description="Peptidase M14" evidence="13">
    <location>
        <begin position="158"/>
        <end position="453"/>
    </location>
</feature>